<keyword evidence="3" id="KW-1185">Reference proteome</keyword>
<gene>
    <name evidence="2" type="ORF">EZM97_01170</name>
</gene>
<feature type="transmembrane region" description="Helical" evidence="1">
    <location>
        <begin position="6"/>
        <end position="28"/>
    </location>
</feature>
<feature type="transmembrane region" description="Helical" evidence="1">
    <location>
        <begin position="181"/>
        <end position="200"/>
    </location>
</feature>
<organism evidence="2 3">
    <name type="scientific">Dyella soli</name>
    <dbReference type="NCBI Taxonomy" id="522319"/>
    <lineage>
        <taxon>Bacteria</taxon>
        <taxon>Pseudomonadati</taxon>
        <taxon>Pseudomonadota</taxon>
        <taxon>Gammaproteobacteria</taxon>
        <taxon>Lysobacterales</taxon>
        <taxon>Rhodanobacteraceae</taxon>
        <taxon>Dyella</taxon>
    </lineage>
</organism>
<feature type="transmembrane region" description="Helical" evidence="1">
    <location>
        <begin position="87"/>
        <end position="112"/>
    </location>
</feature>
<reference evidence="2 3" key="1">
    <citation type="submission" date="2019-02" db="EMBL/GenBank/DDBJ databases">
        <title>Dyella amyloliquefaciens sp. nov., isolated from forest soil.</title>
        <authorList>
            <person name="Gao Z.-H."/>
            <person name="Qiu L.-H."/>
        </authorList>
    </citation>
    <scope>NUCLEOTIDE SEQUENCE [LARGE SCALE GENOMIC DNA]</scope>
    <source>
        <strain evidence="2 3">KACC 12747</strain>
    </source>
</reference>
<comment type="caution">
    <text evidence="2">The sequence shown here is derived from an EMBL/GenBank/DDBJ whole genome shotgun (WGS) entry which is preliminary data.</text>
</comment>
<protein>
    <submittedName>
        <fullName evidence="2">Uncharacterized protein</fullName>
    </submittedName>
</protein>
<dbReference type="EMBL" id="SJTG01000001">
    <property type="protein sequence ID" value="TCI12008.1"/>
    <property type="molecule type" value="Genomic_DNA"/>
</dbReference>
<accession>A0A4R0YYA5</accession>
<keyword evidence="1" id="KW-0812">Transmembrane</keyword>
<dbReference type="RefSeq" id="WP_131151211.1">
    <property type="nucleotide sequence ID" value="NZ_SJTG01000001.1"/>
</dbReference>
<proteinExistence type="predicted"/>
<keyword evidence="1" id="KW-0472">Membrane</keyword>
<name>A0A4R0YYA5_9GAMM</name>
<feature type="transmembrane region" description="Helical" evidence="1">
    <location>
        <begin position="220"/>
        <end position="241"/>
    </location>
</feature>
<evidence type="ECO:0000256" key="1">
    <source>
        <dbReference type="SAM" id="Phobius"/>
    </source>
</evidence>
<evidence type="ECO:0000313" key="2">
    <source>
        <dbReference type="EMBL" id="TCI12008.1"/>
    </source>
</evidence>
<sequence length="274" mass="28546">MATLTTMDHVALGAMCGGIAITLFNKALTDGARNGAARVAWFLTGVAFARAVYGGIIGLLYALEAGTTVAGSRAGGHIVLHRDEHPIVYWLTVCLQTAAMGIVIVLTLVCFVKVFTNVLEGKVGPRAAGALNSTRSAGRQAFTGNGSTRGVLIFVYWSLSVFLYIVSMLSLAAGADATKGVNSAAGVAIAIGACLTMFTWRRRGSGTPVWSDMSRKIVSLAGWTALAVSLVIAAVGVLMSANERSPASPVEASFGLLFYWMGRMHIGDPQGSAE</sequence>
<keyword evidence="1" id="KW-1133">Transmembrane helix</keyword>
<dbReference type="AlphaFoldDB" id="A0A4R0YYA5"/>
<evidence type="ECO:0000313" key="3">
    <source>
        <dbReference type="Proteomes" id="UP000291822"/>
    </source>
</evidence>
<feature type="transmembrane region" description="Helical" evidence="1">
    <location>
        <begin position="151"/>
        <end position="175"/>
    </location>
</feature>
<dbReference type="Proteomes" id="UP000291822">
    <property type="component" value="Unassembled WGS sequence"/>
</dbReference>
<feature type="transmembrane region" description="Helical" evidence="1">
    <location>
        <begin position="40"/>
        <end position="63"/>
    </location>
</feature>